<dbReference type="EMBL" id="AUXX01000001">
    <property type="protein sequence ID" value="KZN70379.1"/>
    <property type="molecule type" value="Genomic_DNA"/>
</dbReference>
<name>A0A161Z1T0_9GAMM</name>
<protein>
    <submittedName>
        <fullName evidence="1">Uncharacterized protein</fullName>
    </submittedName>
</protein>
<dbReference type="AlphaFoldDB" id="A0A161Z1T0"/>
<evidence type="ECO:0000313" key="2">
    <source>
        <dbReference type="Proteomes" id="UP000076661"/>
    </source>
</evidence>
<comment type="caution">
    <text evidence="1">The sequence shown here is derived from an EMBL/GenBank/DDBJ whole genome shotgun (WGS) entry which is preliminary data.</text>
</comment>
<dbReference type="Proteomes" id="UP000076661">
    <property type="component" value="Unassembled WGS sequence"/>
</dbReference>
<gene>
    <name evidence="1" type="ORF">N478_00315</name>
</gene>
<dbReference type="RefSeq" id="WP_155734298.1">
    <property type="nucleotide sequence ID" value="NZ_AUXX01000001.1"/>
</dbReference>
<proteinExistence type="predicted"/>
<dbReference type="PATRIC" id="fig|1365257.3.peg.64"/>
<reference evidence="1 2" key="1">
    <citation type="submission" date="2013-07" db="EMBL/GenBank/DDBJ databases">
        <title>Comparative Genomic and Metabolomic Analysis of Twelve Strains of Pseudoalteromonas luteoviolacea.</title>
        <authorList>
            <person name="Vynne N.G."/>
            <person name="Mansson M."/>
            <person name="Gram L."/>
        </authorList>
    </citation>
    <scope>NUCLEOTIDE SEQUENCE [LARGE SCALE GENOMIC DNA]</scope>
    <source>
        <strain evidence="1 2">S4060-1</strain>
    </source>
</reference>
<sequence>MLQFACAKGGIFIQVGEGAVIFHPETELKMADCDEQSVQLQQARKEDIKNR</sequence>
<accession>A0A161Z1T0</accession>
<evidence type="ECO:0000313" key="1">
    <source>
        <dbReference type="EMBL" id="KZN70379.1"/>
    </source>
</evidence>
<organism evidence="1 2">
    <name type="scientific">Pseudoalteromonas luteoviolacea S4060-1</name>
    <dbReference type="NCBI Taxonomy" id="1365257"/>
    <lineage>
        <taxon>Bacteria</taxon>
        <taxon>Pseudomonadati</taxon>
        <taxon>Pseudomonadota</taxon>
        <taxon>Gammaproteobacteria</taxon>
        <taxon>Alteromonadales</taxon>
        <taxon>Pseudoalteromonadaceae</taxon>
        <taxon>Pseudoalteromonas</taxon>
    </lineage>
</organism>